<proteinExistence type="predicted"/>
<dbReference type="KEGG" id="vg:62680435"/>
<dbReference type="GeneID" id="62680435"/>
<evidence type="ECO:0000259" key="2">
    <source>
        <dbReference type="Pfam" id="PF24227"/>
    </source>
</evidence>
<feature type="region of interest" description="Disordered" evidence="1">
    <location>
        <begin position="86"/>
        <end position="115"/>
    </location>
</feature>
<dbReference type="EMBL" id="MW145139">
    <property type="protein sequence ID" value="QPB11456.1"/>
    <property type="molecule type" value="Genomic_DNA"/>
</dbReference>
<accession>A0A873WJB3</accession>
<organism evidence="3 4">
    <name type="scientific">Providencia phage Kokobel1</name>
    <dbReference type="NCBI Taxonomy" id="2783540"/>
    <lineage>
        <taxon>Viruses</taxon>
        <taxon>Duplodnaviria</taxon>
        <taxon>Heunggongvirae</taxon>
        <taxon>Uroviricota</taxon>
        <taxon>Caudoviricetes</taxon>
        <taxon>Casjensviridae</taxon>
        <taxon>Kokobelvirus</taxon>
        <taxon>Kokobelvirus kokobel1</taxon>
    </lineage>
</organism>
<dbReference type="RefSeq" id="YP_009997920.1">
    <property type="nucleotide sequence ID" value="NC_052979.1"/>
</dbReference>
<dbReference type="Proteomes" id="UP000663201">
    <property type="component" value="Segment"/>
</dbReference>
<name>A0A873WJB3_9CAUD</name>
<protein>
    <recommendedName>
        <fullName evidence="2">DUF7443 domain-containing protein</fullName>
    </recommendedName>
</protein>
<dbReference type="InterPro" id="IPR055866">
    <property type="entry name" value="DUF7443"/>
</dbReference>
<reference evidence="3" key="1">
    <citation type="submission" date="2020-10" db="EMBL/GenBank/DDBJ databases">
        <authorList>
            <person name="Ben Porat S."/>
            <person name="Alkalay-Oren S."/>
            <person name="Coppenhagen-Glazer S."/>
            <person name="Hazan R."/>
        </authorList>
    </citation>
    <scope>NUCLEOTIDE SEQUENCE</scope>
</reference>
<keyword evidence="4" id="KW-1185">Reference proteome</keyword>
<evidence type="ECO:0000313" key="3">
    <source>
        <dbReference type="EMBL" id="QPB11456.1"/>
    </source>
</evidence>
<evidence type="ECO:0000313" key="4">
    <source>
        <dbReference type="Proteomes" id="UP000663201"/>
    </source>
</evidence>
<sequence>MENKVKRVALQTIILRRDGEQFVPKIGDVVELTPDELAQITEVNPSALGKIEINKSVARAVVEQAVDMDAIKAEALAQARKELEAEMKAGNKDKPTSTVKKAQEKAKTDAKDDDI</sequence>
<feature type="domain" description="DUF7443" evidence="2">
    <location>
        <begin position="5"/>
        <end position="64"/>
    </location>
</feature>
<dbReference type="Pfam" id="PF24227">
    <property type="entry name" value="DUF7443"/>
    <property type="match status" value="1"/>
</dbReference>
<evidence type="ECO:0000256" key="1">
    <source>
        <dbReference type="SAM" id="MobiDB-lite"/>
    </source>
</evidence>